<evidence type="ECO:0000256" key="8">
    <source>
        <dbReference type="SAM" id="SignalP"/>
    </source>
</evidence>
<dbReference type="Proteomes" id="UP000198901">
    <property type="component" value="Unassembled WGS sequence"/>
</dbReference>
<dbReference type="Gene3D" id="2.40.170.20">
    <property type="entry name" value="TonB-dependent receptor, beta-barrel domain"/>
    <property type="match status" value="1"/>
</dbReference>
<keyword evidence="2 7" id="KW-0813">Transport</keyword>
<dbReference type="InterPro" id="IPR039426">
    <property type="entry name" value="TonB-dep_rcpt-like"/>
</dbReference>
<evidence type="ECO:0000259" key="9">
    <source>
        <dbReference type="Pfam" id="PF07715"/>
    </source>
</evidence>
<dbReference type="NCBIfam" id="TIGR04057">
    <property type="entry name" value="SusC_RagA_signa"/>
    <property type="match status" value="1"/>
</dbReference>
<dbReference type="InterPro" id="IPR036942">
    <property type="entry name" value="Beta-barrel_TonB_sf"/>
</dbReference>
<proteinExistence type="inferred from homology"/>
<evidence type="ECO:0000256" key="5">
    <source>
        <dbReference type="ARBA" id="ARBA00023136"/>
    </source>
</evidence>
<sequence>MRISLLQLFLAAFFAGSALATDSHAQDLLTRRVTMSVQNREVSQVLHEMERQARIQFIFSSRVINIQRKVSFDVVSQPLSYVLDTYFRPLGIDYEATPKIIILRATSRESLSLPEKLRSLLPSFAPVERVVTGTVTDEKGEPLVGVNILLRNTSRGTTTKADGTYSISIPESGAVLVFSFIGYQKSEVSVGNQTVLNVSLQPDLKKLDEVVVVGYGTQSKADLVGSVAQVNAEKINNRTVPKLSQALTGQMPGVTIIQSSGQPGSSGGTIQIRGVGSFGATTTPLVLVDGIPTNSFNDVNPNDVESVSVLKDASSAAIYGARAANGVILVTTKTGKQGKLKVTYNGYAGFQRMTTTPQFVGSAEYAQLLNEAIPGSYSDAQIAAFRDGSNPDQYPNSNFIKATLKNGSSQTSHNVTITSGGATSQFLLSFGYLRQNGIVDKNHFDRYNLRLNLVNQLSKKVSFTTRLTAVQGIDNQPAPPATLDFNDMVTLISQVVRFAPIFPVRMSNGDWGTGAVNKGTPVSYLASDSFYKYRSTDLGINTRLDWKVTDDLTLSAIGGYTQLGERSTRFLASQRLTSAINLGPSSLTEGTANTRYQTFQALADYKKAFGNHTIGILAGYSFESGFNESLGAGRSGLPSNSVTVINAGDANSQTTNGTAEEWALESYFGRFQYNYSHKYLLEATARYDGSSRFPKNRKYALFPSVAVGWRIGEEAFLKDRFSWLSELKLKASYGTLGNQNIGNYPYQNVLNTGSNYSFGGTVSPGVARTTITDSTLHWESTRTKDIGLEIGLFKRLLNLSVTYFDKYTYDILVSPSASVSNVLGFTVGQQNSGSLSNKGWEFMAEHQNRIGDFTYSVGANLTYLKNTVLDLGVGNVRQPNGLVGNGSTLFVGQPMNLYYGYQTDGLFTDASDVTAWANQTAVAPNAKPGDIRYKDLSGPDGKPDGKIDATYDRKVLGSRIPRITYGINLSAGYKGFDLGVLFQGVSQVSGYLDSYAGWAFNNQGNVQRWQADNRWTAANPNRNALYPRMEVITNQGTNNTLTSSFWVLNGAYLRLKSIQLGYTVPAAATKRLQIERVRLYASAENLHTWSHYRKGWDPEINTGGSYYPILANYTFGLNVTF</sequence>
<keyword evidence="11" id="KW-1185">Reference proteome</keyword>
<evidence type="ECO:0000256" key="7">
    <source>
        <dbReference type="PROSITE-ProRule" id="PRU01360"/>
    </source>
</evidence>
<dbReference type="Gene3D" id="2.170.130.10">
    <property type="entry name" value="TonB-dependent receptor, plug domain"/>
    <property type="match status" value="1"/>
</dbReference>
<dbReference type="InterPro" id="IPR012910">
    <property type="entry name" value="Plug_dom"/>
</dbReference>
<keyword evidence="3 7" id="KW-1134">Transmembrane beta strand</keyword>
<dbReference type="FunFam" id="2.170.130.10:FF:000008">
    <property type="entry name" value="SusC/RagA family TonB-linked outer membrane protein"/>
    <property type="match status" value="1"/>
</dbReference>
<dbReference type="SUPFAM" id="SSF56935">
    <property type="entry name" value="Porins"/>
    <property type="match status" value="1"/>
</dbReference>
<dbReference type="Pfam" id="PF07715">
    <property type="entry name" value="Plug"/>
    <property type="match status" value="1"/>
</dbReference>
<gene>
    <name evidence="10" type="ORF">SAMN04488090_0975</name>
</gene>
<evidence type="ECO:0000256" key="2">
    <source>
        <dbReference type="ARBA" id="ARBA00022448"/>
    </source>
</evidence>
<reference evidence="10 11" key="1">
    <citation type="submission" date="2016-10" db="EMBL/GenBank/DDBJ databases">
        <authorList>
            <person name="de Groot N.N."/>
        </authorList>
    </citation>
    <scope>NUCLEOTIDE SEQUENCE [LARGE SCALE GENOMIC DNA]</scope>
    <source>
        <strain evidence="10 11">DSM 21668</strain>
    </source>
</reference>
<keyword evidence="8" id="KW-0732">Signal</keyword>
<feature type="domain" description="TonB-dependent receptor plug" evidence="9">
    <location>
        <begin position="220"/>
        <end position="327"/>
    </location>
</feature>
<keyword evidence="6 7" id="KW-0998">Cell outer membrane</keyword>
<evidence type="ECO:0000256" key="1">
    <source>
        <dbReference type="ARBA" id="ARBA00004571"/>
    </source>
</evidence>
<feature type="chain" id="PRO_5011540866" evidence="8">
    <location>
        <begin position="21"/>
        <end position="1121"/>
    </location>
</feature>
<dbReference type="Gene3D" id="2.60.40.1120">
    <property type="entry name" value="Carboxypeptidase-like, regulatory domain"/>
    <property type="match status" value="1"/>
</dbReference>
<dbReference type="InterPro" id="IPR023996">
    <property type="entry name" value="TonB-dep_OMP_SusC/RagA"/>
</dbReference>
<protein>
    <submittedName>
        <fullName evidence="10">TonB-linked outer membrane protein, SusC/RagA family</fullName>
    </submittedName>
</protein>
<dbReference type="PROSITE" id="PS52016">
    <property type="entry name" value="TONB_DEPENDENT_REC_3"/>
    <property type="match status" value="1"/>
</dbReference>
<comment type="subcellular location">
    <subcellularLocation>
        <location evidence="1 7">Cell outer membrane</location>
        <topology evidence="1 7">Multi-pass membrane protein</topology>
    </subcellularLocation>
</comment>
<evidence type="ECO:0000313" key="10">
    <source>
        <dbReference type="EMBL" id="SDL47605.1"/>
    </source>
</evidence>
<accession>A0A1G9KDV8</accession>
<keyword evidence="5 7" id="KW-0472">Membrane</keyword>
<evidence type="ECO:0000256" key="4">
    <source>
        <dbReference type="ARBA" id="ARBA00022692"/>
    </source>
</evidence>
<dbReference type="STRING" id="563176.SAMN04488090_0975"/>
<dbReference type="InterPro" id="IPR008969">
    <property type="entry name" value="CarboxyPept-like_regulatory"/>
</dbReference>
<dbReference type="RefSeq" id="WP_176785454.1">
    <property type="nucleotide sequence ID" value="NZ_FNGS01000002.1"/>
</dbReference>
<keyword evidence="4 7" id="KW-0812">Transmembrane</keyword>
<dbReference type="GO" id="GO:0009279">
    <property type="term" value="C:cell outer membrane"/>
    <property type="evidence" value="ECO:0007669"/>
    <property type="project" value="UniProtKB-SubCell"/>
</dbReference>
<evidence type="ECO:0000313" key="11">
    <source>
        <dbReference type="Proteomes" id="UP000198901"/>
    </source>
</evidence>
<dbReference type="AlphaFoldDB" id="A0A1G9KDV8"/>
<evidence type="ECO:0000256" key="3">
    <source>
        <dbReference type="ARBA" id="ARBA00022452"/>
    </source>
</evidence>
<dbReference type="InterPro" id="IPR037066">
    <property type="entry name" value="Plug_dom_sf"/>
</dbReference>
<dbReference type="NCBIfam" id="TIGR04056">
    <property type="entry name" value="OMP_RagA_SusC"/>
    <property type="match status" value="1"/>
</dbReference>
<organism evidence="10 11">
    <name type="scientific">Siphonobacter aquaeclarae</name>
    <dbReference type="NCBI Taxonomy" id="563176"/>
    <lineage>
        <taxon>Bacteria</taxon>
        <taxon>Pseudomonadati</taxon>
        <taxon>Bacteroidota</taxon>
        <taxon>Cytophagia</taxon>
        <taxon>Cytophagales</taxon>
        <taxon>Cytophagaceae</taxon>
        <taxon>Siphonobacter</taxon>
    </lineage>
</organism>
<dbReference type="EMBL" id="FNGS01000002">
    <property type="protein sequence ID" value="SDL47605.1"/>
    <property type="molecule type" value="Genomic_DNA"/>
</dbReference>
<dbReference type="Pfam" id="PF13715">
    <property type="entry name" value="CarbopepD_reg_2"/>
    <property type="match status" value="1"/>
</dbReference>
<feature type="signal peptide" evidence="8">
    <location>
        <begin position="1"/>
        <end position="20"/>
    </location>
</feature>
<name>A0A1G9KDV8_9BACT</name>
<dbReference type="SUPFAM" id="SSF49464">
    <property type="entry name" value="Carboxypeptidase regulatory domain-like"/>
    <property type="match status" value="1"/>
</dbReference>
<evidence type="ECO:0000256" key="6">
    <source>
        <dbReference type="ARBA" id="ARBA00023237"/>
    </source>
</evidence>
<comment type="similarity">
    <text evidence="7">Belongs to the TonB-dependent receptor family.</text>
</comment>
<dbReference type="InterPro" id="IPR023997">
    <property type="entry name" value="TonB-dep_OMP_SusC/RagA_CS"/>
</dbReference>